<evidence type="ECO:0000256" key="3">
    <source>
        <dbReference type="ARBA" id="ARBA00022679"/>
    </source>
</evidence>
<dbReference type="SMART" id="SM00220">
    <property type="entry name" value="S_TKc"/>
    <property type="match status" value="1"/>
</dbReference>
<dbReference type="PROSITE" id="PS00108">
    <property type="entry name" value="PROTEIN_KINASE_ST"/>
    <property type="match status" value="1"/>
</dbReference>
<dbReference type="GO" id="GO:0016301">
    <property type="term" value="F:kinase activity"/>
    <property type="evidence" value="ECO:0007669"/>
    <property type="project" value="UniProtKB-KW"/>
</dbReference>
<keyword evidence="9" id="KW-0472">Membrane</keyword>
<dbReference type="CDD" id="cd14014">
    <property type="entry name" value="STKc_PknB_like"/>
    <property type="match status" value="1"/>
</dbReference>
<evidence type="ECO:0000256" key="2">
    <source>
        <dbReference type="ARBA" id="ARBA00022527"/>
    </source>
</evidence>
<dbReference type="PANTHER" id="PTHR43289">
    <property type="entry name" value="MITOGEN-ACTIVATED PROTEIN KINASE KINASE KINASE 20-RELATED"/>
    <property type="match status" value="1"/>
</dbReference>
<feature type="transmembrane region" description="Helical" evidence="9">
    <location>
        <begin position="317"/>
        <end position="337"/>
    </location>
</feature>
<evidence type="ECO:0000313" key="11">
    <source>
        <dbReference type="EMBL" id="MDV2478364.1"/>
    </source>
</evidence>
<name>A0ABU3WWI9_9NOCA</name>
<keyword evidence="12" id="KW-1185">Reference proteome</keyword>
<keyword evidence="5 11" id="KW-0418">Kinase</keyword>
<feature type="region of interest" description="Disordered" evidence="8">
    <location>
        <begin position="340"/>
        <end position="387"/>
    </location>
</feature>
<dbReference type="SUPFAM" id="SSF56112">
    <property type="entry name" value="Protein kinase-like (PK-like)"/>
    <property type="match status" value="1"/>
</dbReference>
<feature type="binding site" evidence="7">
    <location>
        <position position="40"/>
    </location>
    <ligand>
        <name>ATP</name>
        <dbReference type="ChEBI" id="CHEBI:30616"/>
    </ligand>
</feature>
<dbReference type="InterPro" id="IPR011009">
    <property type="entry name" value="Kinase-like_dom_sf"/>
</dbReference>
<dbReference type="Gene3D" id="3.30.200.20">
    <property type="entry name" value="Phosphorylase Kinase, domain 1"/>
    <property type="match status" value="1"/>
</dbReference>
<sequence>MPAPQLLGGRYELRGVVGHGGMGEVRDGWDTRLDRPVAIKLLPPALAARPEIRLRFETEARLAATLNHPHVVAVHDCGEAAGIPYIVMERLPGRTLADDLTGRPLPQERVRTILIEVLDAVAAAHDAGILHRDLKPGNILYTASGAVKVADFGIAKSLGTDHALTGTGELLGTVAYLSPERLAGNPATVTDDLYAVGVLGYEALCGHRPFERDNPAALARAILDEPAPPLAAERGDVDPALAAAIDRALARDPRRRHLDARAMLAAVRFRGPAPVTAGVRSLTRELASPVPTPVSASAPKGMERVPRHGPPGVRAPIAGVLVAVALVAVVLAAVALLGSREQDGTPPPAVAPTSDPIPGGGPAPTVATPLPSPLSSALDELDRAVQP</sequence>
<evidence type="ECO:0000256" key="8">
    <source>
        <dbReference type="SAM" id="MobiDB-lite"/>
    </source>
</evidence>
<dbReference type="PROSITE" id="PS50011">
    <property type="entry name" value="PROTEIN_KINASE_DOM"/>
    <property type="match status" value="1"/>
</dbReference>
<evidence type="ECO:0000256" key="9">
    <source>
        <dbReference type="SAM" id="Phobius"/>
    </source>
</evidence>
<keyword evidence="9" id="KW-0812">Transmembrane</keyword>
<dbReference type="InterPro" id="IPR008271">
    <property type="entry name" value="Ser/Thr_kinase_AS"/>
</dbReference>
<evidence type="ECO:0000256" key="1">
    <source>
        <dbReference type="ARBA" id="ARBA00012513"/>
    </source>
</evidence>
<dbReference type="Proteomes" id="UP001275440">
    <property type="component" value="Unassembled WGS sequence"/>
</dbReference>
<dbReference type="EMBL" id="WBMO01000005">
    <property type="protein sequence ID" value="MDV2478364.1"/>
    <property type="molecule type" value="Genomic_DNA"/>
</dbReference>
<evidence type="ECO:0000256" key="5">
    <source>
        <dbReference type="ARBA" id="ARBA00022777"/>
    </source>
</evidence>
<evidence type="ECO:0000256" key="7">
    <source>
        <dbReference type="PROSITE-ProRule" id="PRU10141"/>
    </source>
</evidence>
<reference evidence="11 12" key="1">
    <citation type="submission" date="2019-10" db="EMBL/GenBank/DDBJ databases">
        <title>Draft Genome Assembly of Rhodococcus zopfii DSM44189.</title>
        <authorList>
            <person name="Sutton J.M."/>
            <person name="Akob D.M."/>
            <person name="Bushman T.J."/>
        </authorList>
    </citation>
    <scope>NUCLEOTIDE SEQUENCE [LARGE SCALE GENOMIC DNA]</scope>
    <source>
        <strain evidence="11 12">DSM 44189</strain>
    </source>
</reference>
<proteinExistence type="predicted"/>
<organism evidence="11 12">
    <name type="scientific">Rhodococcus zopfii</name>
    <dbReference type="NCBI Taxonomy" id="43772"/>
    <lineage>
        <taxon>Bacteria</taxon>
        <taxon>Bacillati</taxon>
        <taxon>Actinomycetota</taxon>
        <taxon>Actinomycetes</taxon>
        <taxon>Mycobacteriales</taxon>
        <taxon>Nocardiaceae</taxon>
        <taxon>Rhodococcus</taxon>
    </lineage>
</organism>
<keyword evidence="3" id="KW-0808">Transferase</keyword>
<keyword evidence="9" id="KW-1133">Transmembrane helix</keyword>
<keyword evidence="6 7" id="KW-0067">ATP-binding</keyword>
<dbReference type="EC" id="2.7.11.1" evidence="1"/>
<dbReference type="InterPro" id="IPR000719">
    <property type="entry name" value="Prot_kinase_dom"/>
</dbReference>
<dbReference type="Pfam" id="PF00069">
    <property type="entry name" value="Pkinase"/>
    <property type="match status" value="1"/>
</dbReference>
<keyword evidence="2" id="KW-0723">Serine/threonine-protein kinase</keyword>
<evidence type="ECO:0000313" key="12">
    <source>
        <dbReference type="Proteomes" id="UP001275440"/>
    </source>
</evidence>
<feature type="domain" description="Protein kinase" evidence="10">
    <location>
        <begin position="11"/>
        <end position="269"/>
    </location>
</feature>
<keyword evidence="4 7" id="KW-0547">Nucleotide-binding</keyword>
<dbReference type="InterPro" id="IPR017441">
    <property type="entry name" value="Protein_kinase_ATP_BS"/>
</dbReference>
<gene>
    <name evidence="11" type="ORF">F8M49_28465</name>
</gene>
<evidence type="ECO:0000259" key="10">
    <source>
        <dbReference type="PROSITE" id="PS50011"/>
    </source>
</evidence>
<comment type="caution">
    <text evidence="11">The sequence shown here is derived from an EMBL/GenBank/DDBJ whole genome shotgun (WGS) entry which is preliminary data.</text>
</comment>
<dbReference type="PANTHER" id="PTHR43289:SF6">
    <property type="entry name" value="SERINE_THREONINE-PROTEIN KINASE NEKL-3"/>
    <property type="match status" value="1"/>
</dbReference>
<dbReference type="PROSITE" id="PS00107">
    <property type="entry name" value="PROTEIN_KINASE_ATP"/>
    <property type="match status" value="1"/>
</dbReference>
<accession>A0ABU3WWI9</accession>
<evidence type="ECO:0000256" key="4">
    <source>
        <dbReference type="ARBA" id="ARBA00022741"/>
    </source>
</evidence>
<evidence type="ECO:0000256" key="6">
    <source>
        <dbReference type="ARBA" id="ARBA00022840"/>
    </source>
</evidence>
<dbReference type="Gene3D" id="1.10.510.10">
    <property type="entry name" value="Transferase(Phosphotransferase) domain 1"/>
    <property type="match status" value="1"/>
</dbReference>
<protein>
    <recommendedName>
        <fullName evidence="1">non-specific serine/threonine protein kinase</fullName>
        <ecNumber evidence="1">2.7.11.1</ecNumber>
    </recommendedName>
</protein>